<dbReference type="Pfam" id="PF07876">
    <property type="entry name" value="Dabb"/>
    <property type="match status" value="1"/>
</dbReference>
<dbReference type="Gene3D" id="3.30.70.100">
    <property type="match status" value="1"/>
</dbReference>
<proteinExistence type="predicted"/>
<feature type="domain" description="Stress-response A/B barrel" evidence="1">
    <location>
        <begin position="1"/>
        <end position="90"/>
    </location>
</feature>
<dbReference type="InterPro" id="IPR013097">
    <property type="entry name" value="Dabb"/>
</dbReference>
<dbReference type="AlphaFoldDB" id="A0A927BRR9"/>
<gene>
    <name evidence="2" type="ORF">IDH44_10275</name>
</gene>
<dbReference type="Proteomes" id="UP000621560">
    <property type="component" value="Unassembled WGS sequence"/>
</dbReference>
<dbReference type="SUPFAM" id="SSF54909">
    <property type="entry name" value="Dimeric alpha+beta barrel"/>
    <property type="match status" value="1"/>
</dbReference>
<dbReference type="SMART" id="SM00886">
    <property type="entry name" value="Dabb"/>
    <property type="match status" value="1"/>
</dbReference>
<name>A0A927BRR9_9BACL</name>
<protein>
    <submittedName>
        <fullName evidence="2">Dabb family protein</fullName>
    </submittedName>
</protein>
<keyword evidence="3" id="KW-1185">Reference proteome</keyword>
<sequence>MVIFTLKHASGSPEERTFLEDGRRILSAIPQVTQFRVCRQTSAKNDYAFGFSMDFASQADYDAYNAHPDHTAFVEQRWLTEVSRFLEIDFADAMR</sequence>
<dbReference type="EMBL" id="JACXIZ010000016">
    <property type="protein sequence ID" value="MBD2845576.1"/>
    <property type="molecule type" value="Genomic_DNA"/>
</dbReference>
<reference evidence="2" key="1">
    <citation type="submission" date="2020-09" db="EMBL/GenBank/DDBJ databases">
        <title>A novel bacterium of genus Paenibacillus, isolated from South China Sea.</title>
        <authorList>
            <person name="Huang H."/>
            <person name="Mo K."/>
            <person name="Hu Y."/>
        </authorList>
    </citation>
    <scope>NUCLEOTIDE SEQUENCE</scope>
    <source>
        <strain evidence="2">IB182496</strain>
    </source>
</reference>
<evidence type="ECO:0000313" key="3">
    <source>
        <dbReference type="Proteomes" id="UP000621560"/>
    </source>
</evidence>
<comment type="caution">
    <text evidence="2">The sequence shown here is derived from an EMBL/GenBank/DDBJ whole genome shotgun (WGS) entry which is preliminary data.</text>
</comment>
<dbReference type="RefSeq" id="WP_190917284.1">
    <property type="nucleotide sequence ID" value="NZ_JACXIZ010000016.1"/>
</dbReference>
<dbReference type="PROSITE" id="PS51502">
    <property type="entry name" value="S_R_A_B_BARREL"/>
    <property type="match status" value="1"/>
</dbReference>
<organism evidence="2 3">
    <name type="scientific">Paenibacillus sabuli</name>
    <dbReference type="NCBI Taxonomy" id="2772509"/>
    <lineage>
        <taxon>Bacteria</taxon>
        <taxon>Bacillati</taxon>
        <taxon>Bacillota</taxon>
        <taxon>Bacilli</taxon>
        <taxon>Bacillales</taxon>
        <taxon>Paenibacillaceae</taxon>
        <taxon>Paenibacillus</taxon>
    </lineage>
</organism>
<dbReference type="InterPro" id="IPR011008">
    <property type="entry name" value="Dimeric_a/b-barrel"/>
</dbReference>
<evidence type="ECO:0000259" key="1">
    <source>
        <dbReference type="PROSITE" id="PS51502"/>
    </source>
</evidence>
<evidence type="ECO:0000313" key="2">
    <source>
        <dbReference type="EMBL" id="MBD2845576.1"/>
    </source>
</evidence>
<accession>A0A927BRR9</accession>